<dbReference type="KEGG" id="aro:B0909_13665"/>
<accession>A0AAN2A8G7</accession>
<organism evidence="1 2">
    <name type="scientific">Rhizobium rhizogenes</name>
    <name type="common">Agrobacterium rhizogenes</name>
    <dbReference type="NCBI Taxonomy" id="359"/>
    <lineage>
        <taxon>Bacteria</taxon>
        <taxon>Pseudomonadati</taxon>
        <taxon>Pseudomonadota</taxon>
        <taxon>Alphaproteobacteria</taxon>
        <taxon>Hyphomicrobiales</taxon>
        <taxon>Rhizobiaceae</taxon>
        <taxon>Rhizobium/Agrobacterium group</taxon>
        <taxon>Rhizobium</taxon>
    </lineage>
</organism>
<name>A0AAN2A8G7_RHIRH</name>
<dbReference type="AlphaFoldDB" id="A0AAN2A8G7"/>
<dbReference type="EMBL" id="CAICSX020000002">
    <property type="protein sequence ID" value="CAD0216625.1"/>
    <property type="molecule type" value="Genomic_DNA"/>
</dbReference>
<gene>
    <name evidence="1" type="ORF">AGRHK599_LOCUS4888</name>
</gene>
<reference evidence="1 2" key="1">
    <citation type="submission" date="2020-06" db="EMBL/GenBank/DDBJ databases">
        <authorList>
            <person name="De Coninck B."/>
            <person name="Ibrahim H."/>
        </authorList>
    </citation>
    <scope>NUCLEOTIDE SEQUENCE [LARGE SCALE GENOMIC DNA]</scope>
    <source>
        <strain evidence="1">Ag_rhizogenes_K599</strain>
    </source>
</reference>
<evidence type="ECO:0000313" key="2">
    <source>
        <dbReference type="Proteomes" id="UP000528185"/>
    </source>
</evidence>
<evidence type="ECO:0000313" key="1">
    <source>
        <dbReference type="EMBL" id="CAD0216625.1"/>
    </source>
</evidence>
<protein>
    <submittedName>
        <fullName evidence="1">Uncharacterized protein</fullName>
    </submittedName>
</protein>
<sequence>MVSLNFDWFRNIDGDNGILGRNISWLYNYLSPSGVVSGQGDLLDKFRRSKFTFSVMNMAVNQYSWAYLYDRIESFPAAIDFFMENCSSDVVIGYELSRAQRRLLTNLGKTYIDLRTHPIRFLPDYHLSAGTNDIEIHKRLVSLAPPKKYVDTSAFMHKARAARRYQKRLDPDFGVVFFAQTAFDSSRIRNGEMLDDSYIVDALESYLEKENPKNIYFKSHPHEPIRKELASSLSKLGAKETKTASYDLLSVEGLRVCALSSSVCHEAAYFGGRPTVFHPPEDFPQIGTDGGLGSYSMMPANLYEAEIWNFILNGDGVPEPHYPLPPAPFRMASGLSWG</sequence>
<dbReference type="RefSeq" id="WP_065116770.1">
    <property type="nucleotide sequence ID" value="NZ_CAICSX020000002.1"/>
</dbReference>
<comment type="caution">
    <text evidence="1">The sequence shown here is derived from an EMBL/GenBank/DDBJ whole genome shotgun (WGS) entry which is preliminary data.</text>
</comment>
<proteinExistence type="predicted"/>
<dbReference type="Proteomes" id="UP000528185">
    <property type="component" value="Unassembled WGS sequence"/>
</dbReference>